<dbReference type="Proteomes" id="UP001597120">
    <property type="component" value="Unassembled WGS sequence"/>
</dbReference>
<sequence>MIIGVGTDIIEIARVRKLMEEPSGPRFVERVLTPDERKLAEQRQARLHEYVAGRFAAKEAVAKALGCGIGRQVGFQDIGVLPDSNGQPQCRLSEASLTRLGLANIQIHLSISHSETMATAFAVIERAE</sequence>
<keyword evidence="11" id="KW-1185">Reference proteome</keyword>
<keyword evidence="1 8" id="KW-0444">Lipid biosynthesis</keyword>
<evidence type="ECO:0000256" key="5">
    <source>
        <dbReference type="ARBA" id="ARBA00022842"/>
    </source>
</evidence>
<keyword evidence="3 8" id="KW-0479">Metal-binding</keyword>
<evidence type="ECO:0000256" key="6">
    <source>
        <dbReference type="ARBA" id="ARBA00023098"/>
    </source>
</evidence>
<protein>
    <recommendedName>
        <fullName evidence="8">Holo-[acyl-carrier-protein] synthase</fullName>
        <shortName evidence="8">Holo-ACP synthase</shortName>
        <ecNumber evidence="8">2.7.8.7</ecNumber>
    </recommendedName>
    <alternativeName>
        <fullName evidence="8">4'-phosphopantetheinyl transferase AcpS</fullName>
    </alternativeName>
</protein>
<evidence type="ECO:0000256" key="3">
    <source>
        <dbReference type="ARBA" id="ARBA00022723"/>
    </source>
</evidence>
<reference evidence="11" key="1">
    <citation type="journal article" date="2019" name="Int. J. Syst. Evol. Microbiol.">
        <title>The Global Catalogue of Microorganisms (GCM) 10K type strain sequencing project: providing services to taxonomists for standard genome sequencing and annotation.</title>
        <authorList>
            <consortium name="The Broad Institute Genomics Platform"/>
            <consortium name="The Broad Institute Genome Sequencing Center for Infectious Disease"/>
            <person name="Wu L."/>
            <person name="Ma J."/>
        </authorList>
    </citation>
    <scope>NUCLEOTIDE SEQUENCE [LARGE SCALE GENOMIC DNA]</scope>
    <source>
        <strain evidence="11">CCUG 57263</strain>
    </source>
</reference>
<keyword evidence="2 8" id="KW-0808">Transferase</keyword>
<accession>A0ABW3D5A6</accession>
<evidence type="ECO:0000256" key="2">
    <source>
        <dbReference type="ARBA" id="ARBA00022679"/>
    </source>
</evidence>
<feature type="domain" description="4'-phosphopantetheinyl transferase" evidence="9">
    <location>
        <begin position="4"/>
        <end position="95"/>
    </location>
</feature>
<name>A0ABW3D5A6_9BACL</name>
<dbReference type="NCBIfam" id="TIGR00516">
    <property type="entry name" value="acpS"/>
    <property type="match status" value="1"/>
</dbReference>
<evidence type="ECO:0000256" key="4">
    <source>
        <dbReference type="ARBA" id="ARBA00022832"/>
    </source>
</evidence>
<dbReference type="Gene3D" id="3.90.470.20">
    <property type="entry name" value="4'-phosphopantetheinyl transferase domain"/>
    <property type="match status" value="1"/>
</dbReference>
<keyword evidence="7 8" id="KW-0275">Fatty acid biosynthesis</keyword>
<keyword evidence="8" id="KW-0963">Cytoplasm</keyword>
<dbReference type="InterPro" id="IPR004568">
    <property type="entry name" value="Ppantetheine-prot_Trfase_dom"/>
</dbReference>
<dbReference type="InterPro" id="IPR037143">
    <property type="entry name" value="4-PPantetheinyl_Trfase_dom_sf"/>
</dbReference>
<gene>
    <name evidence="8 10" type="primary">acpS</name>
    <name evidence="10" type="ORF">ACFQ03_05620</name>
</gene>
<keyword evidence="5 8" id="KW-0460">Magnesium</keyword>
<dbReference type="SUPFAM" id="SSF56214">
    <property type="entry name" value="4'-phosphopantetheinyl transferase"/>
    <property type="match status" value="1"/>
</dbReference>
<keyword evidence="4 8" id="KW-0276">Fatty acid metabolism</keyword>
<proteinExistence type="inferred from homology"/>
<comment type="caution">
    <text evidence="10">The sequence shown here is derived from an EMBL/GenBank/DDBJ whole genome shotgun (WGS) entry which is preliminary data.</text>
</comment>
<dbReference type="GO" id="GO:0008897">
    <property type="term" value="F:holo-[acyl-carrier-protein] synthase activity"/>
    <property type="evidence" value="ECO:0007669"/>
    <property type="project" value="UniProtKB-EC"/>
</dbReference>
<evidence type="ECO:0000259" key="9">
    <source>
        <dbReference type="Pfam" id="PF01648"/>
    </source>
</evidence>
<comment type="similarity">
    <text evidence="8">Belongs to the P-Pant transferase superfamily. AcpS family.</text>
</comment>
<comment type="subcellular location">
    <subcellularLocation>
        <location evidence="8">Cytoplasm</location>
    </subcellularLocation>
</comment>
<evidence type="ECO:0000256" key="1">
    <source>
        <dbReference type="ARBA" id="ARBA00022516"/>
    </source>
</evidence>
<evidence type="ECO:0000256" key="7">
    <source>
        <dbReference type="ARBA" id="ARBA00023160"/>
    </source>
</evidence>
<organism evidence="10 11">
    <name type="scientific">Paenibacillus residui</name>
    <dbReference type="NCBI Taxonomy" id="629724"/>
    <lineage>
        <taxon>Bacteria</taxon>
        <taxon>Bacillati</taxon>
        <taxon>Bacillota</taxon>
        <taxon>Bacilli</taxon>
        <taxon>Bacillales</taxon>
        <taxon>Paenibacillaceae</taxon>
        <taxon>Paenibacillus</taxon>
    </lineage>
</organism>
<dbReference type="Pfam" id="PF01648">
    <property type="entry name" value="ACPS"/>
    <property type="match status" value="1"/>
</dbReference>
<comment type="function">
    <text evidence="8">Transfers the 4'-phosphopantetheine moiety from coenzyme A to a Ser of acyl-carrier-protein.</text>
</comment>
<feature type="binding site" evidence="8">
    <location>
        <position position="59"/>
    </location>
    <ligand>
        <name>Mg(2+)</name>
        <dbReference type="ChEBI" id="CHEBI:18420"/>
    </ligand>
</feature>
<dbReference type="InterPro" id="IPR002582">
    <property type="entry name" value="ACPS"/>
</dbReference>
<evidence type="ECO:0000256" key="8">
    <source>
        <dbReference type="HAMAP-Rule" id="MF_00101"/>
    </source>
</evidence>
<dbReference type="EC" id="2.7.8.7" evidence="8"/>
<evidence type="ECO:0000313" key="11">
    <source>
        <dbReference type="Proteomes" id="UP001597120"/>
    </source>
</evidence>
<dbReference type="RefSeq" id="WP_144934439.1">
    <property type="nucleotide sequence ID" value="NZ_JBHTIU010000019.1"/>
</dbReference>
<dbReference type="EMBL" id="JBHTIU010000019">
    <property type="protein sequence ID" value="MFD0868620.1"/>
    <property type="molecule type" value="Genomic_DNA"/>
</dbReference>
<keyword evidence="6 8" id="KW-0443">Lipid metabolism</keyword>
<dbReference type="NCBIfam" id="TIGR00556">
    <property type="entry name" value="pantethn_trn"/>
    <property type="match status" value="1"/>
</dbReference>
<comment type="catalytic activity">
    <reaction evidence="8">
        <text>apo-[ACP] + CoA = holo-[ACP] + adenosine 3',5'-bisphosphate + H(+)</text>
        <dbReference type="Rhea" id="RHEA:12068"/>
        <dbReference type="Rhea" id="RHEA-COMP:9685"/>
        <dbReference type="Rhea" id="RHEA-COMP:9690"/>
        <dbReference type="ChEBI" id="CHEBI:15378"/>
        <dbReference type="ChEBI" id="CHEBI:29999"/>
        <dbReference type="ChEBI" id="CHEBI:57287"/>
        <dbReference type="ChEBI" id="CHEBI:58343"/>
        <dbReference type="ChEBI" id="CHEBI:64479"/>
        <dbReference type="EC" id="2.7.8.7"/>
    </reaction>
</comment>
<feature type="binding site" evidence="8">
    <location>
        <position position="8"/>
    </location>
    <ligand>
        <name>Mg(2+)</name>
        <dbReference type="ChEBI" id="CHEBI:18420"/>
    </ligand>
</feature>
<evidence type="ECO:0000313" key="10">
    <source>
        <dbReference type="EMBL" id="MFD0868620.1"/>
    </source>
</evidence>
<dbReference type="HAMAP" id="MF_00101">
    <property type="entry name" value="AcpS"/>
    <property type="match status" value="1"/>
</dbReference>
<dbReference type="InterPro" id="IPR008278">
    <property type="entry name" value="4-PPantetheinyl_Trfase_dom"/>
</dbReference>
<comment type="cofactor">
    <cofactor evidence="8">
        <name>Mg(2+)</name>
        <dbReference type="ChEBI" id="CHEBI:18420"/>
    </cofactor>
</comment>